<evidence type="ECO:0000313" key="5">
    <source>
        <dbReference type="EMBL" id="MBB5638511.1"/>
    </source>
</evidence>
<evidence type="ECO:0000256" key="3">
    <source>
        <dbReference type="ARBA" id="ARBA00023163"/>
    </source>
</evidence>
<organism evidence="5 6">
    <name type="scientific">Pedobacter cryoconitis</name>
    <dbReference type="NCBI Taxonomy" id="188932"/>
    <lineage>
        <taxon>Bacteria</taxon>
        <taxon>Pseudomonadati</taxon>
        <taxon>Bacteroidota</taxon>
        <taxon>Sphingobacteriia</taxon>
        <taxon>Sphingobacteriales</taxon>
        <taxon>Sphingobacteriaceae</taxon>
        <taxon>Pedobacter</taxon>
    </lineage>
</organism>
<dbReference type="Pfam" id="PF12833">
    <property type="entry name" value="HTH_18"/>
    <property type="match status" value="1"/>
</dbReference>
<sequence>MINNIRMRVPGKITRNEEITTAYFAFLDQHLADLLAEKDIEMLEINQIADRLFISPKHLSNTIKLARGHHPCYFYDQKILDEARKLMLETTLSIAEIARKLTYNPSNFSKFFKKYSGLTPGQFRSHHKI</sequence>
<proteinExistence type="predicted"/>
<dbReference type="PROSITE" id="PS01124">
    <property type="entry name" value="HTH_ARAC_FAMILY_2"/>
    <property type="match status" value="1"/>
</dbReference>
<keyword evidence="1" id="KW-0805">Transcription regulation</keyword>
<dbReference type="GO" id="GO:0003700">
    <property type="term" value="F:DNA-binding transcription factor activity"/>
    <property type="evidence" value="ECO:0007669"/>
    <property type="project" value="InterPro"/>
</dbReference>
<keyword evidence="2 5" id="KW-0238">DNA-binding</keyword>
<dbReference type="InterPro" id="IPR018060">
    <property type="entry name" value="HTH_AraC"/>
</dbReference>
<evidence type="ECO:0000256" key="1">
    <source>
        <dbReference type="ARBA" id="ARBA00023015"/>
    </source>
</evidence>
<gene>
    <name evidence="5" type="ORF">HDE68_004443</name>
</gene>
<dbReference type="PANTHER" id="PTHR43280">
    <property type="entry name" value="ARAC-FAMILY TRANSCRIPTIONAL REGULATOR"/>
    <property type="match status" value="1"/>
</dbReference>
<dbReference type="Proteomes" id="UP000537204">
    <property type="component" value="Unassembled WGS sequence"/>
</dbReference>
<dbReference type="GO" id="GO:0043565">
    <property type="term" value="F:sequence-specific DNA binding"/>
    <property type="evidence" value="ECO:0007669"/>
    <property type="project" value="InterPro"/>
</dbReference>
<dbReference type="SMART" id="SM00342">
    <property type="entry name" value="HTH_ARAC"/>
    <property type="match status" value="1"/>
</dbReference>
<name>A0A7W9E0X5_9SPHI</name>
<reference evidence="5 6" key="1">
    <citation type="submission" date="2020-08" db="EMBL/GenBank/DDBJ databases">
        <title>Genomic Encyclopedia of Type Strains, Phase IV (KMG-V): Genome sequencing to study the core and pangenomes of soil and plant-associated prokaryotes.</title>
        <authorList>
            <person name="Whitman W."/>
        </authorList>
    </citation>
    <scope>NUCLEOTIDE SEQUENCE [LARGE SCALE GENOMIC DNA]</scope>
    <source>
        <strain evidence="5 6">S3M1</strain>
    </source>
</reference>
<dbReference type="EMBL" id="JACHCE010000009">
    <property type="protein sequence ID" value="MBB5638511.1"/>
    <property type="molecule type" value="Genomic_DNA"/>
</dbReference>
<evidence type="ECO:0000256" key="2">
    <source>
        <dbReference type="ARBA" id="ARBA00023125"/>
    </source>
</evidence>
<dbReference type="InterPro" id="IPR009057">
    <property type="entry name" value="Homeodomain-like_sf"/>
</dbReference>
<dbReference type="RefSeq" id="WP_260171835.1">
    <property type="nucleotide sequence ID" value="NZ_JACHCE010000009.1"/>
</dbReference>
<evidence type="ECO:0000313" key="6">
    <source>
        <dbReference type="Proteomes" id="UP000537204"/>
    </source>
</evidence>
<dbReference type="PANTHER" id="PTHR43280:SF32">
    <property type="entry name" value="TRANSCRIPTIONAL REGULATORY PROTEIN"/>
    <property type="match status" value="1"/>
</dbReference>
<feature type="domain" description="HTH araC/xylS-type" evidence="4">
    <location>
        <begin position="29"/>
        <end position="126"/>
    </location>
</feature>
<evidence type="ECO:0000259" key="4">
    <source>
        <dbReference type="PROSITE" id="PS01124"/>
    </source>
</evidence>
<accession>A0A7W9E0X5</accession>
<dbReference type="SUPFAM" id="SSF46689">
    <property type="entry name" value="Homeodomain-like"/>
    <property type="match status" value="1"/>
</dbReference>
<dbReference type="AlphaFoldDB" id="A0A7W9E0X5"/>
<dbReference type="Gene3D" id="1.10.10.60">
    <property type="entry name" value="Homeodomain-like"/>
    <property type="match status" value="1"/>
</dbReference>
<protein>
    <submittedName>
        <fullName evidence="5">AraC-like DNA-binding protein</fullName>
    </submittedName>
</protein>
<comment type="caution">
    <text evidence="5">The sequence shown here is derived from an EMBL/GenBank/DDBJ whole genome shotgun (WGS) entry which is preliminary data.</text>
</comment>
<keyword evidence="3" id="KW-0804">Transcription</keyword>